<feature type="region of interest" description="Disordered" evidence="1">
    <location>
        <begin position="93"/>
        <end position="123"/>
    </location>
</feature>
<name>A0A1H9AH71_9GAMM</name>
<proteinExistence type="predicted"/>
<evidence type="ECO:0000256" key="1">
    <source>
        <dbReference type="SAM" id="MobiDB-lite"/>
    </source>
</evidence>
<protein>
    <submittedName>
        <fullName evidence="3">PilZ domain-containing protein</fullName>
    </submittedName>
</protein>
<dbReference type="GO" id="GO:0035438">
    <property type="term" value="F:cyclic-di-GMP binding"/>
    <property type="evidence" value="ECO:0007669"/>
    <property type="project" value="InterPro"/>
</dbReference>
<reference evidence="3 4" key="1">
    <citation type="submission" date="2016-10" db="EMBL/GenBank/DDBJ databases">
        <authorList>
            <person name="de Groot N.N."/>
        </authorList>
    </citation>
    <scope>NUCLEOTIDE SEQUENCE [LARGE SCALE GENOMIC DNA]</scope>
    <source>
        <strain evidence="3 4">B7-7</strain>
    </source>
</reference>
<evidence type="ECO:0000259" key="2">
    <source>
        <dbReference type="Pfam" id="PF07238"/>
    </source>
</evidence>
<dbReference type="InterPro" id="IPR009875">
    <property type="entry name" value="PilZ_domain"/>
</dbReference>
<dbReference type="OrthoDB" id="7063880at2"/>
<organism evidence="3 4">
    <name type="scientific">Ectothiorhodospira magna</name>
    <dbReference type="NCBI Taxonomy" id="867345"/>
    <lineage>
        <taxon>Bacteria</taxon>
        <taxon>Pseudomonadati</taxon>
        <taxon>Pseudomonadota</taxon>
        <taxon>Gammaproteobacteria</taxon>
        <taxon>Chromatiales</taxon>
        <taxon>Ectothiorhodospiraceae</taxon>
        <taxon>Ectothiorhodospira</taxon>
    </lineage>
</organism>
<dbReference type="EMBL" id="FOFO01000005">
    <property type="protein sequence ID" value="SEP75827.1"/>
    <property type="molecule type" value="Genomic_DNA"/>
</dbReference>
<keyword evidence="4" id="KW-1185">Reference proteome</keyword>
<feature type="domain" description="PilZ" evidence="2">
    <location>
        <begin position="4"/>
        <end position="89"/>
    </location>
</feature>
<dbReference type="STRING" id="867345.SAMN05421693_10559"/>
<dbReference type="SUPFAM" id="SSF141371">
    <property type="entry name" value="PilZ domain-like"/>
    <property type="match status" value="1"/>
</dbReference>
<feature type="compositionally biased region" description="Basic and acidic residues" evidence="1">
    <location>
        <begin position="105"/>
        <end position="115"/>
    </location>
</feature>
<evidence type="ECO:0000313" key="3">
    <source>
        <dbReference type="EMBL" id="SEP75827.1"/>
    </source>
</evidence>
<dbReference type="Gene3D" id="2.40.10.220">
    <property type="entry name" value="predicted glycosyltransferase like domains"/>
    <property type="match status" value="1"/>
</dbReference>
<gene>
    <name evidence="3" type="ORF">SAMN05421693_10559</name>
</gene>
<dbReference type="Proteomes" id="UP000199496">
    <property type="component" value="Unassembled WGS sequence"/>
</dbReference>
<dbReference type="RefSeq" id="WP_090204041.1">
    <property type="nucleotide sequence ID" value="NZ_FOFO01000005.1"/>
</dbReference>
<dbReference type="AlphaFoldDB" id="A0A1H9AH71"/>
<accession>A0A1H9AH71</accession>
<sequence length="123" mass="13300">MGQDQRRHPRVPLEVMVELYRTGASPRRVPVLDLSGGGALLLIPKGDLPNPGEQVKMRLCDALGDGELPPMVSARVVRCLPHGVAVEFLVSKDEGCRPGGQQNDDSSRHIARDRAGSGFPRPD</sequence>
<dbReference type="Pfam" id="PF07238">
    <property type="entry name" value="PilZ"/>
    <property type="match status" value="1"/>
</dbReference>
<evidence type="ECO:0000313" key="4">
    <source>
        <dbReference type="Proteomes" id="UP000199496"/>
    </source>
</evidence>